<dbReference type="EMBL" id="JABCKV010000011">
    <property type="protein sequence ID" value="KAG5647263.1"/>
    <property type="molecule type" value="Genomic_DNA"/>
</dbReference>
<dbReference type="SUPFAM" id="SSF51905">
    <property type="entry name" value="FAD/NAD(P)-binding domain"/>
    <property type="match status" value="1"/>
</dbReference>
<dbReference type="InterPro" id="IPR051209">
    <property type="entry name" value="FAD-bind_Monooxygenase_sf"/>
</dbReference>
<name>A0A9P7KE66_9AGAR</name>
<feature type="domain" description="FAD/NAD(P)-binding" evidence="2">
    <location>
        <begin position="13"/>
        <end position="212"/>
    </location>
</feature>
<dbReference type="Proteomes" id="UP000775547">
    <property type="component" value="Unassembled WGS sequence"/>
</dbReference>
<organism evidence="3 4">
    <name type="scientific">Asterophora parasitica</name>
    <dbReference type="NCBI Taxonomy" id="117018"/>
    <lineage>
        <taxon>Eukaryota</taxon>
        <taxon>Fungi</taxon>
        <taxon>Dikarya</taxon>
        <taxon>Basidiomycota</taxon>
        <taxon>Agaricomycotina</taxon>
        <taxon>Agaricomycetes</taxon>
        <taxon>Agaricomycetidae</taxon>
        <taxon>Agaricales</taxon>
        <taxon>Tricholomatineae</taxon>
        <taxon>Lyophyllaceae</taxon>
        <taxon>Asterophora</taxon>
    </lineage>
</organism>
<proteinExistence type="inferred from homology"/>
<gene>
    <name evidence="3" type="ORF">DXG03_000798</name>
</gene>
<dbReference type="PANTHER" id="PTHR42877">
    <property type="entry name" value="L-ORNITHINE N(5)-MONOOXYGENASE-RELATED"/>
    <property type="match status" value="1"/>
</dbReference>
<comment type="similarity">
    <text evidence="1">Belongs to the FAD-binding monooxygenase family.</text>
</comment>
<keyword evidence="4" id="KW-1185">Reference proteome</keyword>
<protein>
    <recommendedName>
        <fullName evidence="2">FAD/NAD(P)-binding domain-containing protein</fullName>
    </recommendedName>
</protein>
<dbReference type="PANTHER" id="PTHR42877:SF4">
    <property type="entry name" value="FAD_NAD(P)-BINDING DOMAIN-CONTAINING PROTEIN-RELATED"/>
    <property type="match status" value="1"/>
</dbReference>
<sequence>MASESLDRKRSPRIIIVGAGLAGISTAIQLKRQLGFEDFTVFESGIHNLNISQKVTQIYEKADAVGGTWRDNTYPGCGSDNPGHWYSLSTELNPNWSSYYIGQPEIRAYWEELFYKYDLPSCTKLGHSVQSAEWDSDAQLYKVAVKELATGKETHTEAEIIFYAIGGFMSPLFPKDVVGVENFKGLSWHSARWRHDVDLKGKRVGVIGNGCSA</sequence>
<comment type="caution">
    <text evidence="3">The sequence shown here is derived from an EMBL/GenBank/DDBJ whole genome shotgun (WGS) entry which is preliminary data.</text>
</comment>
<dbReference type="InterPro" id="IPR036188">
    <property type="entry name" value="FAD/NAD-bd_sf"/>
</dbReference>
<evidence type="ECO:0000259" key="2">
    <source>
        <dbReference type="Pfam" id="PF07992"/>
    </source>
</evidence>
<dbReference type="Gene3D" id="3.50.50.60">
    <property type="entry name" value="FAD/NAD(P)-binding domain"/>
    <property type="match status" value="2"/>
</dbReference>
<reference evidence="3" key="1">
    <citation type="submission" date="2020-07" db="EMBL/GenBank/DDBJ databases">
        <authorList>
            <person name="Nieuwenhuis M."/>
            <person name="Van De Peppel L.J.J."/>
        </authorList>
    </citation>
    <scope>NUCLEOTIDE SEQUENCE</scope>
    <source>
        <strain evidence="3">AP01</strain>
        <tissue evidence="3">Mycelium</tissue>
    </source>
</reference>
<evidence type="ECO:0000313" key="4">
    <source>
        <dbReference type="Proteomes" id="UP000775547"/>
    </source>
</evidence>
<dbReference type="Pfam" id="PF07992">
    <property type="entry name" value="Pyr_redox_2"/>
    <property type="match status" value="1"/>
</dbReference>
<dbReference type="AlphaFoldDB" id="A0A9P7KE66"/>
<reference evidence="3" key="2">
    <citation type="submission" date="2021-10" db="EMBL/GenBank/DDBJ databases">
        <title>Phylogenomics reveals ancestral predisposition of the termite-cultivated fungus Termitomyces towards a domesticated lifestyle.</title>
        <authorList>
            <person name="Auxier B."/>
            <person name="Grum-Grzhimaylo A."/>
            <person name="Cardenas M.E."/>
            <person name="Lodge J.D."/>
            <person name="Laessoe T."/>
            <person name="Pedersen O."/>
            <person name="Smith M.E."/>
            <person name="Kuyper T.W."/>
            <person name="Franco-Molano E.A."/>
            <person name="Baroni T.J."/>
            <person name="Aanen D.K."/>
        </authorList>
    </citation>
    <scope>NUCLEOTIDE SEQUENCE</scope>
    <source>
        <strain evidence="3">AP01</strain>
        <tissue evidence="3">Mycelium</tissue>
    </source>
</reference>
<dbReference type="OrthoDB" id="74360at2759"/>
<dbReference type="GO" id="GO:0016491">
    <property type="term" value="F:oxidoreductase activity"/>
    <property type="evidence" value="ECO:0007669"/>
    <property type="project" value="InterPro"/>
</dbReference>
<accession>A0A9P7KE66</accession>
<evidence type="ECO:0000256" key="1">
    <source>
        <dbReference type="ARBA" id="ARBA00010139"/>
    </source>
</evidence>
<dbReference type="InterPro" id="IPR023753">
    <property type="entry name" value="FAD/NAD-binding_dom"/>
</dbReference>
<evidence type="ECO:0000313" key="3">
    <source>
        <dbReference type="EMBL" id="KAG5647263.1"/>
    </source>
</evidence>